<reference evidence="1 2" key="1">
    <citation type="submission" date="2020-08" db="EMBL/GenBank/DDBJ databases">
        <title>Genomic Encyclopedia of Type Strains, Phase IV (KMG-IV): sequencing the most valuable type-strain genomes for metagenomic binning, comparative biology and taxonomic classification.</title>
        <authorList>
            <person name="Goeker M."/>
        </authorList>
    </citation>
    <scope>NUCLEOTIDE SEQUENCE [LARGE SCALE GENOMIC DNA]</scope>
    <source>
        <strain evidence="1 2">DSM 7050</strain>
    </source>
</reference>
<organism evidence="1 2">
    <name type="scientific">Aminobacter niigataensis</name>
    <dbReference type="NCBI Taxonomy" id="83265"/>
    <lineage>
        <taxon>Bacteria</taxon>
        <taxon>Pseudomonadati</taxon>
        <taxon>Pseudomonadota</taxon>
        <taxon>Alphaproteobacteria</taxon>
        <taxon>Hyphomicrobiales</taxon>
        <taxon>Phyllobacteriaceae</taxon>
        <taxon>Aminobacter</taxon>
    </lineage>
</organism>
<dbReference type="Proteomes" id="UP000539538">
    <property type="component" value="Unassembled WGS sequence"/>
</dbReference>
<keyword evidence="2" id="KW-1185">Reference proteome</keyword>
<proteinExistence type="predicted"/>
<gene>
    <name evidence="1" type="ORF">GGQ99_001279</name>
</gene>
<evidence type="ECO:0000313" key="1">
    <source>
        <dbReference type="EMBL" id="MBB4649557.1"/>
    </source>
</evidence>
<dbReference type="EMBL" id="JACHOT010000001">
    <property type="protein sequence ID" value="MBB4649557.1"/>
    <property type="molecule type" value="Genomic_DNA"/>
</dbReference>
<dbReference type="RefSeq" id="WP_183261422.1">
    <property type="nucleotide sequence ID" value="NZ_BAAAVZ010000003.1"/>
</dbReference>
<protein>
    <submittedName>
        <fullName evidence="1">Uncharacterized protein</fullName>
    </submittedName>
</protein>
<sequence>MTRWFMGLKPGVGPVLKVMKNDGDDPLTTPSTDWHKYIFDSEWAHKLGYVFDVMEISFDLTKWPKPAADGATATYYEPSGSTSVNALLVVYALRNNGSITDGMQAQIIFPENLGFAYTPLIETRRFTIAENRFDGVSNSYSPVNVRSSGAYESGYVGGRLTGVTWFRDDARVSMSSVITLNRRNYSLFGYSINEFNNFATTLSPHALGGGGDRFRQLHSVFELPIDNVPLPSYAGTPVEGQKVLRIAPDAVKMAYPGHDVAEGDHDAFIFSSERVPAKVIGAGQITINSGASADIPTKMPVTFGTYVDFIVKRTSEAQFYHPPFLPSGTSRTNRIQLNYVPVIGENRITVNNIGDQNFNMRYVVYADDNSAPTTGGSKVFHKSNDGSVDYIQLKTPGSSDSAPGLNEIILDSRLPAIPIVAEGWLAAADFGTTDDAFLGAKKAVIAVDNPNGDFLPFPKMIARWSDGSNRSVFNRTHRIFGSVNNAFLYNNKPAGCSINCKIFDDALHVYQSSGQPWRIELEDATLGDPYTASPQNGPSLVGIRYYVLAIPLSL</sequence>
<comment type="caution">
    <text evidence="1">The sequence shown here is derived from an EMBL/GenBank/DDBJ whole genome shotgun (WGS) entry which is preliminary data.</text>
</comment>
<evidence type="ECO:0000313" key="2">
    <source>
        <dbReference type="Proteomes" id="UP000539538"/>
    </source>
</evidence>
<name>A0ABR6KYK6_9HYPH</name>
<accession>A0ABR6KYK6</accession>